<dbReference type="InterPro" id="IPR011528">
    <property type="entry name" value="NERD"/>
</dbReference>
<sequence length="444" mass="50666">MIELYIIIILVIIIVLTLKKSKYDKSNYKKESGNGFFGVMMDKGKYGEYLSFNILEKIKGEHRILTNVYLPKENGETTEIDLIYLHETGIYVLESKNYSGWIFGDEKSKYWMQTLKNGQKEKFYNPIKQNNTHIKYLIKLLKVDEKLVKSIIVFSERCIIKKMEVHSENVKVINRYTLNKTIEKLISNSSKVFAAGEIIELYYELKSYTCVSKDVKENHIKQIKEKQNLKCNSMNLGLIEKEDIKSKNSDREIIDNVEEIKLVEKEINNENEIVEKQDKVTLDINRNDVCIGNLVTRKIREKLDESGGHASIKLFRGDSCEISYDLNKNGLVSPKIPVPDQLTWEAFNAAVEVVINNGGKAPKGSARSKGARLGNDKLPMNSVEGYVAHKVHGVKEGQSAFGPGFVIFAILDWAGICNNEKGFLTIKPSFLMELEESKNEKKSI</sequence>
<accession>A0AAV3VYH8</accession>
<proteinExistence type="predicted"/>
<dbReference type="EMBL" id="BJLA01000006">
    <property type="protein sequence ID" value="GEA31273.1"/>
    <property type="molecule type" value="Genomic_DNA"/>
</dbReference>
<feature type="domain" description="NERD" evidence="1">
    <location>
        <begin position="43"/>
        <end position="160"/>
    </location>
</feature>
<organism evidence="2 3">
    <name type="scientific">Clostridium diolis</name>
    <dbReference type="NCBI Taxonomy" id="223919"/>
    <lineage>
        <taxon>Bacteria</taxon>
        <taxon>Bacillati</taxon>
        <taxon>Bacillota</taxon>
        <taxon>Clostridia</taxon>
        <taxon>Eubacteriales</taxon>
        <taxon>Clostridiaceae</taxon>
        <taxon>Clostridium</taxon>
    </lineage>
</organism>
<dbReference type="Proteomes" id="UP000325212">
    <property type="component" value="Unassembled WGS sequence"/>
</dbReference>
<comment type="caution">
    <text evidence="2">The sequence shown here is derived from an EMBL/GenBank/DDBJ whole genome shotgun (WGS) entry which is preliminary data.</text>
</comment>
<evidence type="ECO:0000259" key="1">
    <source>
        <dbReference type="PROSITE" id="PS50965"/>
    </source>
</evidence>
<evidence type="ECO:0000313" key="2">
    <source>
        <dbReference type="EMBL" id="GEA31273.1"/>
    </source>
</evidence>
<dbReference type="RefSeq" id="WP_039768701.1">
    <property type="nucleotide sequence ID" value="NZ_BJLA01000006.1"/>
</dbReference>
<name>A0AAV3VYH8_9CLOT</name>
<keyword evidence="3" id="KW-1185">Reference proteome</keyword>
<protein>
    <recommendedName>
        <fullName evidence="1">NERD domain-containing protein</fullName>
    </recommendedName>
</protein>
<gene>
    <name evidence="2" type="ORF">CDIOL_21960</name>
</gene>
<dbReference type="PROSITE" id="PS50965">
    <property type="entry name" value="NERD"/>
    <property type="match status" value="1"/>
</dbReference>
<dbReference type="AlphaFoldDB" id="A0AAV3VYH8"/>
<reference evidence="2 3" key="1">
    <citation type="submission" date="2019-06" db="EMBL/GenBank/DDBJ databases">
        <title>Draft genome sequence of Clostridium diolis DSM 15410.</title>
        <authorList>
            <person name="Kobayashi H."/>
            <person name="Tanizawa Y."/>
            <person name="Tohno M."/>
        </authorList>
    </citation>
    <scope>NUCLEOTIDE SEQUENCE [LARGE SCALE GENOMIC DNA]</scope>
    <source>
        <strain evidence="2 3">DSM 15410</strain>
    </source>
</reference>
<dbReference type="Pfam" id="PF08378">
    <property type="entry name" value="NERD"/>
    <property type="match status" value="1"/>
</dbReference>
<evidence type="ECO:0000313" key="3">
    <source>
        <dbReference type="Proteomes" id="UP000325212"/>
    </source>
</evidence>